<keyword evidence="3" id="KW-1185">Reference proteome</keyword>
<dbReference type="Proteomes" id="UP000272942">
    <property type="component" value="Unassembled WGS sequence"/>
</dbReference>
<feature type="compositionally biased region" description="Acidic residues" evidence="1">
    <location>
        <begin position="139"/>
        <end position="149"/>
    </location>
</feature>
<dbReference type="AlphaFoldDB" id="A0A183A1R4"/>
<accession>A0A183A1R4</accession>
<feature type="compositionally biased region" description="Low complexity" evidence="1">
    <location>
        <begin position="1"/>
        <end position="11"/>
    </location>
</feature>
<evidence type="ECO:0000313" key="2">
    <source>
        <dbReference type="EMBL" id="VDP30670.1"/>
    </source>
</evidence>
<evidence type="ECO:0000313" key="4">
    <source>
        <dbReference type="WBParaSite" id="ECPE_0000089901-mRNA-1"/>
    </source>
</evidence>
<evidence type="ECO:0000256" key="1">
    <source>
        <dbReference type="SAM" id="MobiDB-lite"/>
    </source>
</evidence>
<feature type="compositionally biased region" description="Basic and acidic residues" evidence="1">
    <location>
        <begin position="128"/>
        <end position="138"/>
    </location>
</feature>
<reference evidence="4" key="1">
    <citation type="submission" date="2016-06" db="UniProtKB">
        <authorList>
            <consortium name="WormBaseParasite"/>
        </authorList>
    </citation>
    <scope>IDENTIFICATION</scope>
</reference>
<proteinExistence type="predicted"/>
<feature type="compositionally biased region" description="Basic and acidic residues" evidence="1">
    <location>
        <begin position="15"/>
        <end position="68"/>
    </location>
</feature>
<dbReference type="EMBL" id="UZAN01003933">
    <property type="protein sequence ID" value="VDP30670.1"/>
    <property type="molecule type" value="Genomic_DNA"/>
</dbReference>
<sequence length="149" mass="15645">MDSVDAAAAVATSPSKHESKAEELKRKSKGDATEIEAPEKNGKEEPVVKKAKLTESVEKEVAEAESKDVVISSPTTVPAKADESGDKEAEVEAEKNGDEAAADGEEDNGEHESEEEEDDGAGVNGSNGDKEDSPKEETTEADAAEESKE</sequence>
<dbReference type="OrthoDB" id="10610045at2759"/>
<feature type="compositionally biased region" description="Basic and acidic residues" evidence="1">
    <location>
        <begin position="80"/>
        <end position="98"/>
    </location>
</feature>
<dbReference type="WBParaSite" id="ECPE_0000089901-mRNA-1">
    <property type="protein sequence ID" value="ECPE_0000089901-mRNA-1"/>
    <property type="gene ID" value="ECPE_0000089901"/>
</dbReference>
<feature type="compositionally biased region" description="Acidic residues" evidence="1">
    <location>
        <begin position="100"/>
        <end position="120"/>
    </location>
</feature>
<feature type="region of interest" description="Disordered" evidence="1">
    <location>
        <begin position="1"/>
        <end position="149"/>
    </location>
</feature>
<evidence type="ECO:0000313" key="3">
    <source>
        <dbReference type="Proteomes" id="UP000272942"/>
    </source>
</evidence>
<gene>
    <name evidence="2" type="ORF">ECPE_LOCUS899</name>
</gene>
<organism evidence="4">
    <name type="scientific">Echinostoma caproni</name>
    <dbReference type="NCBI Taxonomy" id="27848"/>
    <lineage>
        <taxon>Eukaryota</taxon>
        <taxon>Metazoa</taxon>
        <taxon>Spiralia</taxon>
        <taxon>Lophotrochozoa</taxon>
        <taxon>Platyhelminthes</taxon>
        <taxon>Trematoda</taxon>
        <taxon>Digenea</taxon>
        <taxon>Plagiorchiida</taxon>
        <taxon>Echinostomata</taxon>
        <taxon>Echinostomatoidea</taxon>
        <taxon>Echinostomatidae</taxon>
        <taxon>Echinostoma</taxon>
    </lineage>
</organism>
<name>A0A183A1R4_9TREM</name>
<protein>
    <submittedName>
        <fullName evidence="4">Prothymosin alpha-like</fullName>
    </submittedName>
</protein>
<reference evidence="2 3" key="2">
    <citation type="submission" date="2018-11" db="EMBL/GenBank/DDBJ databases">
        <authorList>
            <consortium name="Pathogen Informatics"/>
        </authorList>
    </citation>
    <scope>NUCLEOTIDE SEQUENCE [LARGE SCALE GENOMIC DNA]</scope>
    <source>
        <strain evidence="2 3">Egypt</strain>
    </source>
</reference>